<protein>
    <recommendedName>
        <fullName evidence="9">Major facilitator superfamily (MFS) profile domain-containing protein</fullName>
    </recommendedName>
</protein>
<keyword evidence="3 6" id="KW-0812">Transmembrane</keyword>
<dbReference type="InterPro" id="IPR011701">
    <property type="entry name" value="MFS"/>
</dbReference>
<comment type="caution">
    <text evidence="7">The sequence shown here is derived from an EMBL/GenBank/DDBJ whole genome shotgun (WGS) entry which is preliminary data.</text>
</comment>
<dbReference type="PANTHER" id="PTHR23504">
    <property type="entry name" value="MAJOR FACILITATOR SUPERFAMILY DOMAIN-CONTAINING PROTEIN 10"/>
    <property type="match status" value="1"/>
</dbReference>
<dbReference type="Gene3D" id="1.20.1250.20">
    <property type="entry name" value="MFS general substrate transporter like domains"/>
    <property type="match status" value="1"/>
</dbReference>
<dbReference type="GO" id="GO:0022857">
    <property type="term" value="F:transmembrane transporter activity"/>
    <property type="evidence" value="ECO:0007669"/>
    <property type="project" value="InterPro"/>
</dbReference>
<keyword evidence="5 6" id="KW-0472">Membrane</keyword>
<dbReference type="PANTHER" id="PTHR23504:SF15">
    <property type="entry name" value="MAJOR FACILITATOR SUPERFAMILY (MFS) PROFILE DOMAIN-CONTAINING PROTEIN"/>
    <property type="match status" value="1"/>
</dbReference>
<dbReference type="GO" id="GO:0016020">
    <property type="term" value="C:membrane"/>
    <property type="evidence" value="ECO:0007669"/>
    <property type="project" value="UniProtKB-SubCell"/>
</dbReference>
<evidence type="ECO:0000256" key="3">
    <source>
        <dbReference type="ARBA" id="ARBA00022692"/>
    </source>
</evidence>
<reference evidence="7" key="1">
    <citation type="submission" date="2021-10" db="EMBL/GenBank/DDBJ databases">
        <title>De novo Genome Assembly of Clathrus columnatus (Basidiomycota, Fungi) Using Illumina and Nanopore Sequence Data.</title>
        <authorList>
            <person name="Ogiso-Tanaka E."/>
            <person name="Itagaki H."/>
            <person name="Hosoya T."/>
            <person name="Hosaka K."/>
        </authorList>
    </citation>
    <scope>NUCLEOTIDE SEQUENCE</scope>
    <source>
        <strain evidence="7">MO-923</strain>
    </source>
</reference>
<feature type="transmembrane region" description="Helical" evidence="6">
    <location>
        <begin position="113"/>
        <end position="142"/>
    </location>
</feature>
<dbReference type="SUPFAM" id="SSF103473">
    <property type="entry name" value="MFS general substrate transporter"/>
    <property type="match status" value="1"/>
</dbReference>
<keyword evidence="2" id="KW-0813">Transport</keyword>
<dbReference type="EMBL" id="BPWL01000006">
    <property type="protein sequence ID" value="GJJ10934.1"/>
    <property type="molecule type" value="Genomic_DNA"/>
</dbReference>
<dbReference type="Pfam" id="PF07690">
    <property type="entry name" value="MFS_1"/>
    <property type="match status" value="1"/>
</dbReference>
<feature type="transmembrane region" description="Helical" evidence="6">
    <location>
        <begin position="154"/>
        <end position="173"/>
    </location>
</feature>
<evidence type="ECO:0000256" key="1">
    <source>
        <dbReference type="ARBA" id="ARBA00004141"/>
    </source>
</evidence>
<evidence type="ECO:0000256" key="4">
    <source>
        <dbReference type="ARBA" id="ARBA00022989"/>
    </source>
</evidence>
<organism evidence="7 8">
    <name type="scientific">Clathrus columnatus</name>
    <dbReference type="NCBI Taxonomy" id="1419009"/>
    <lineage>
        <taxon>Eukaryota</taxon>
        <taxon>Fungi</taxon>
        <taxon>Dikarya</taxon>
        <taxon>Basidiomycota</taxon>
        <taxon>Agaricomycotina</taxon>
        <taxon>Agaricomycetes</taxon>
        <taxon>Phallomycetidae</taxon>
        <taxon>Phallales</taxon>
        <taxon>Clathraceae</taxon>
        <taxon>Clathrus</taxon>
    </lineage>
</organism>
<gene>
    <name evidence="7" type="ORF">Clacol_005163</name>
</gene>
<dbReference type="InterPro" id="IPR036259">
    <property type="entry name" value="MFS_trans_sf"/>
</dbReference>
<keyword evidence="4 6" id="KW-1133">Transmembrane helix</keyword>
<keyword evidence="8" id="KW-1185">Reference proteome</keyword>
<feature type="transmembrane region" description="Helical" evidence="6">
    <location>
        <begin position="185"/>
        <end position="203"/>
    </location>
</feature>
<accession>A0AAV5A8J2</accession>
<evidence type="ECO:0000313" key="8">
    <source>
        <dbReference type="Proteomes" id="UP001050691"/>
    </source>
</evidence>
<evidence type="ECO:0000256" key="5">
    <source>
        <dbReference type="ARBA" id="ARBA00023136"/>
    </source>
</evidence>
<proteinExistence type="predicted"/>
<sequence length="325" mass="34667">MLFGLVGTAVSAISLGLSTTFQAIVISRSLLGLLNANYTILRSSMGDVLNQTDFALVNFDSRQTQTLPSLKTYNPSSEAYQLLENGNDPPRLNNINISSGPTPPLRSLLSKRLVLLLATNMINTFLEAAVTTILPVILATPVENGGFGMSPSEIGLALALLGIFSGLLLILFFARLHTRLGNKNLLRVGLSGYVGLFAIFAAVRGLTRVAGDFSMFLWPVLVVLCIFFTASLMVANCFTLLLADGTPPDSLGAVNGLSQTAGAITRTAGPMTAGFLLTLSLEKHYLDGNLAYYILSGIALCGFIISGYIPSTRPSSRRLNIEHFS</sequence>
<name>A0AAV5A8J2_9AGAM</name>
<evidence type="ECO:0000256" key="2">
    <source>
        <dbReference type="ARBA" id="ARBA00022448"/>
    </source>
</evidence>
<feature type="transmembrane region" description="Helical" evidence="6">
    <location>
        <begin position="290"/>
        <end position="309"/>
    </location>
</feature>
<dbReference type="AlphaFoldDB" id="A0AAV5A8J2"/>
<evidence type="ECO:0000313" key="7">
    <source>
        <dbReference type="EMBL" id="GJJ10934.1"/>
    </source>
</evidence>
<feature type="transmembrane region" description="Helical" evidence="6">
    <location>
        <begin position="215"/>
        <end position="243"/>
    </location>
</feature>
<dbReference type="Proteomes" id="UP001050691">
    <property type="component" value="Unassembled WGS sequence"/>
</dbReference>
<comment type="subcellular location">
    <subcellularLocation>
        <location evidence="1">Membrane</location>
        <topology evidence="1">Multi-pass membrane protein</topology>
    </subcellularLocation>
</comment>
<evidence type="ECO:0008006" key="9">
    <source>
        <dbReference type="Google" id="ProtNLM"/>
    </source>
</evidence>
<evidence type="ECO:0000256" key="6">
    <source>
        <dbReference type="SAM" id="Phobius"/>
    </source>
</evidence>